<dbReference type="Proteomes" id="UP000321562">
    <property type="component" value="Unassembled WGS sequence"/>
</dbReference>
<accession>A0A5C6S7H5</accession>
<gene>
    <name evidence="1" type="ORF">FQV27_00510</name>
</gene>
<dbReference type="Pfam" id="PF06475">
    <property type="entry name" value="Glycolipid_bind"/>
    <property type="match status" value="1"/>
</dbReference>
<keyword evidence="2" id="KW-1185">Reference proteome</keyword>
<reference evidence="1 2" key="1">
    <citation type="submission" date="2019-08" db="EMBL/GenBank/DDBJ databases">
        <authorList>
            <person name="Ye J."/>
        </authorList>
    </citation>
    <scope>NUCLEOTIDE SEQUENCE [LARGE SCALE GENOMIC DNA]</scope>
    <source>
        <strain evidence="1 2">TK008</strain>
    </source>
</reference>
<protein>
    <recommendedName>
        <fullName evidence="3">Glycolipid-binding domain-containing protein</fullName>
    </recommendedName>
</protein>
<sequence length="182" mass="20704">MARDPQIVWRRLDLPGHDACRQWQDGERQGLDGVAVWRDPAGPAHLAYQVTCDPDWITRSVRVQGRVGVREITLSIHRGETGNWHASGEELPDLCGLQDIDLGFTPATNTLPIRRLRQQGKTQAEIAAVWLDTEDFALKRLPQTYRRTEKGWHYNSPGFEADLSVDADGFVTDYPDLWIKED</sequence>
<evidence type="ECO:0000313" key="2">
    <source>
        <dbReference type="Proteomes" id="UP000321562"/>
    </source>
</evidence>
<dbReference type="SUPFAM" id="SSF159275">
    <property type="entry name" value="PA1994-like"/>
    <property type="match status" value="1"/>
</dbReference>
<dbReference type="RefSeq" id="WP_147095684.1">
    <property type="nucleotide sequence ID" value="NZ_JBHUFH010000002.1"/>
</dbReference>
<dbReference type="InterPro" id="IPR009467">
    <property type="entry name" value="Glycolipid-bd_prot_put"/>
</dbReference>
<evidence type="ECO:0008006" key="3">
    <source>
        <dbReference type="Google" id="ProtNLM"/>
    </source>
</evidence>
<dbReference type="AlphaFoldDB" id="A0A5C6S7H5"/>
<comment type="caution">
    <text evidence="1">The sequence shown here is derived from an EMBL/GenBank/DDBJ whole genome shotgun (WGS) entry which is preliminary data.</text>
</comment>
<dbReference type="EMBL" id="VOPL01000001">
    <property type="protein sequence ID" value="TXB70396.1"/>
    <property type="molecule type" value="Genomic_DNA"/>
</dbReference>
<evidence type="ECO:0000313" key="1">
    <source>
        <dbReference type="EMBL" id="TXB70396.1"/>
    </source>
</evidence>
<organism evidence="1 2">
    <name type="scientific">Paracoccus aurantiacus</name>
    <dbReference type="NCBI Taxonomy" id="2599412"/>
    <lineage>
        <taxon>Bacteria</taxon>
        <taxon>Pseudomonadati</taxon>
        <taxon>Pseudomonadota</taxon>
        <taxon>Alphaproteobacteria</taxon>
        <taxon>Rhodobacterales</taxon>
        <taxon>Paracoccaceae</taxon>
        <taxon>Paracoccus</taxon>
    </lineage>
</organism>
<name>A0A5C6S7H5_9RHOB</name>
<proteinExistence type="predicted"/>
<dbReference type="OrthoDB" id="7347529at2"/>